<accession>A0A402BDQ2</accession>
<evidence type="ECO:0000313" key="3">
    <source>
        <dbReference type="Proteomes" id="UP000287171"/>
    </source>
</evidence>
<comment type="caution">
    <text evidence="2">The sequence shown here is derived from an EMBL/GenBank/DDBJ whole genome shotgun (WGS) entry which is preliminary data.</text>
</comment>
<organism evidence="2 3">
    <name type="scientific">Dictyobacter alpinus</name>
    <dbReference type="NCBI Taxonomy" id="2014873"/>
    <lineage>
        <taxon>Bacteria</taxon>
        <taxon>Bacillati</taxon>
        <taxon>Chloroflexota</taxon>
        <taxon>Ktedonobacteria</taxon>
        <taxon>Ktedonobacterales</taxon>
        <taxon>Dictyobacteraceae</taxon>
        <taxon>Dictyobacter</taxon>
    </lineage>
</organism>
<proteinExistence type="predicted"/>
<name>A0A402BDQ2_9CHLR</name>
<keyword evidence="3" id="KW-1185">Reference proteome</keyword>
<feature type="region of interest" description="Disordered" evidence="1">
    <location>
        <begin position="1"/>
        <end position="37"/>
    </location>
</feature>
<dbReference type="AlphaFoldDB" id="A0A402BDQ2"/>
<gene>
    <name evidence="2" type="ORF">KDA_49060</name>
</gene>
<dbReference type="EMBL" id="BIFT01000002">
    <property type="protein sequence ID" value="GCE29422.1"/>
    <property type="molecule type" value="Genomic_DNA"/>
</dbReference>
<evidence type="ECO:0000313" key="2">
    <source>
        <dbReference type="EMBL" id="GCE29422.1"/>
    </source>
</evidence>
<sequence>MEEVGDQSGDRAQKGACQEYYGAEPDGDVQEMSRLDDGAWGFPDQIAFRIYKEREQQTDFHSRKGSFHPALEEG</sequence>
<dbReference type="Proteomes" id="UP000287171">
    <property type="component" value="Unassembled WGS sequence"/>
</dbReference>
<reference evidence="3" key="1">
    <citation type="submission" date="2018-12" db="EMBL/GenBank/DDBJ databases">
        <title>Tengunoibacter tsumagoiensis gen. nov., sp. nov., Dictyobacter kobayashii sp. nov., D. alpinus sp. nov., and D. joshuensis sp. nov. and description of Dictyobacteraceae fam. nov. within the order Ktedonobacterales isolated from Tengu-no-mugimeshi.</title>
        <authorList>
            <person name="Wang C.M."/>
            <person name="Zheng Y."/>
            <person name="Sakai Y."/>
            <person name="Toyoda A."/>
            <person name="Minakuchi Y."/>
            <person name="Abe K."/>
            <person name="Yokota A."/>
            <person name="Yabe S."/>
        </authorList>
    </citation>
    <scope>NUCLEOTIDE SEQUENCE [LARGE SCALE GENOMIC DNA]</scope>
    <source>
        <strain evidence="3">Uno16</strain>
    </source>
</reference>
<evidence type="ECO:0000256" key="1">
    <source>
        <dbReference type="SAM" id="MobiDB-lite"/>
    </source>
</evidence>
<protein>
    <submittedName>
        <fullName evidence="2">Uncharacterized protein</fullName>
    </submittedName>
</protein>